<feature type="region of interest" description="Disordered" evidence="1">
    <location>
        <begin position="410"/>
        <end position="455"/>
    </location>
</feature>
<feature type="region of interest" description="Disordered" evidence="1">
    <location>
        <begin position="87"/>
        <end position="113"/>
    </location>
</feature>
<organism evidence="2">
    <name type="scientific">freshwater metagenome</name>
    <dbReference type="NCBI Taxonomy" id="449393"/>
    <lineage>
        <taxon>unclassified sequences</taxon>
        <taxon>metagenomes</taxon>
        <taxon>ecological metagenomes</taxon>
    </lineage>
</organism>
<dbReference type="EMBL" id="CAFBMK010000006">
    <property type="protein sequence ID" value="CAB4893926.1"/>
    <property type="molecule type" value="Genomic_DNA"/>
</dbReference>
<name>A0A6J7FET4_9ZZZZ</name>
<feature type="compositionally biased region" description="Basic and acidic residues" evidence="1">
    <location>
        <begin position="434"/>
        <end position="451"/>
    </location>
</feature>
<feature type="region of interest" description="Disordered" evidence="1">
    <location>
        <begin position="257"/>
        <end position="278"/>
    </location>
</feature>
<accession>A0A6J7FET4</accession>
<feature type="compositionally biased region" description="Low complexity" evidence="1">
    <location>
        <begin position="262"/>
        <end position="272"/>
    </location>
</feature>
<sequence length="539" mass="57620">MAKSKTKKRAKDPRVPVACAVCRKRVLVRPLRVESVVCCGQTMSQAAGTAKVAIECTRCHRGGSRLWSDGPTYACDACGTDRLRVTGPDIRIPGRPKTEKGPTAAGTKRGTTENSVVAEAQSVADRIATFLQAAGIEVSVVGNDLELNGQRISLRVLSGQRVEQRTLNAVVARYFSDRLLEAAQASLEHPRDGLELRHQPKSPVVEVRYRGSNVAFVSAAGWTSPSNERSGVGNFLTTGTQWEELRVLAGLEPAEGLATDTAPKGEAAASAPKARRPPIRDGVGFNHYDFPFDLSTEVRDLAESASAKIRTGRSLAFGHAVHMRGASGFELTFAPIAAPRGRPEVEVVFVEEAVAQAFRMRVSAIGDPLPVWAPEATTEHERLARGWALALVAFAELTCPPTLDHLRASPCTSGGSRQASSTAPGRSGVSSRTTDPERRMSREPSGRRRTFEPTGETARWLASYVAGHRRKLQAGQEASASAAANAATIGIALRSGETWVSPHTRGVPPGIRLHFAWNAPKAFSDPRAGAVARARGVQA</sequence>
<evidence type="ECO:0000256" key="1">
    <source>
        <dbReference type="SAM" id="MobiDB-lite"/>
    </source>
</evidence>
<reference evidence="2" key="1">
    <citation type="submission" date="2020-05" db="EMBL/GenBank/DDBJ databases">
        <authorList>
            <person name="Chiriac C."/>
            <person name="Salcher M."/>
            <person name="Ghai R."/>
            <person name="Kavagutti S V."/>
        </authorList>
    </citation>
    <scope>NUCLEOTIDE SEQUENCE</scope>
</reference>
<feature type="compositionally biased region" description="Polar residues" evidence="1">
    <location>
        <begin position="410"/>
        <end position="433"/>
    </location>
</feature>
<gene>
    <name evidence="2" type="ORF">UFOPK3564_00181</name>
</gene>
<proteinExistence type="predicted"/>
<protein>
    <submittedName>
        <fullName evidence="2">Unannotated protein</fullName>
    </submittedName>
</protein>
<evidence type="ECO:0000313" key="2">
    <source>
        <dbReference type="EMBL" id="CAB4893926.1"/>
    </source>
</evidence>
<dbReference type="AlphaFoldDB" id="A0A6J7FET4"/>